<reference evidence="7 8" key="1">
    <citation type="submission" date="2020-08" db="EMBL/GenBank/DDBJ databases">
        <title>Plant Genome Project.</title>
        <authorList>
            <person name="Zhang R.-G."/>
        </authorList>
    </citation>
    <scope>NUCLEOTIDE SEQUENCE [LARGE SCALE GENOMIC DNA]</scope>
    <source>
        <tissue evidence="7">Rhizome</tissue>
    </source>
</reference>
<protein>
    <recommendedName>
        <fullName evidence="3">dUTP diphosphatase</fullName>
        <ecNumber evidence="3">3.6.1.23</ecNumber>
    </recommendedName>
</protein>
<dbReference type="InterPro" id="IPR036157">
    <property type="entry name" value="dUTPase-like_sf"/>
</dbReference>
<evidence type="ECO:0000256" key="4">
    <source>
        <dbReference type="ARBA" id="ARBA00022801"/>
    </source>
</evidence>
<dbReference type="GO" id="GO:0046081">
    <property type="term" value="P:dUTP catabolic process"/>
    <property type="evidence" value="ECO:0007669"/>
    <property type="project" value="InterPro"/>
</dbReference>
<dbReference type="GO" id="GO:0006226">
    <property type="term" value="P:dUMP biosynthetic process"/>
    <property type="evidence" value="ECO:0007669"/>
    <property type="project" value="UniProtKB-UniPathway"/>
</dbReference>
<dbReference type="GO" id="GO:0004170">
    <property type="term" value="F:dUTP diphosphatase activity"/>
    <property type="evidence" value="ECO:0007669"/>
    <property type="project" value="UniProtKB-EC"/>
</dbReference>
<keyword evidence="8" id="KW-1185">Reference proteome</keyword>
<evidence type="ECO:0000313" key="8">
    <source>
        <dbReference type="Proteomes" id="UP000734854"/>
    </source>
</evidence>
<dbReference type="CDD" id="cd07557">
    <property type="entry name" value="trimeric_dUTPase"/>
    <property type="match status" value="1"/>
</dbReference>
<keyword evidence="5" id="KW-0546">Nucleotide metabolism</keyword>
<evidence type="ECO:0000256" key="3">
    <source>
        <dbReference type="ARBA" id="ARBA00012379"/>
    </source>
</evidence>
<feature type="domain" description="dUTPase-like" evidence="6">
    <location>
        <begin position="117"/>
        <end position="242"/>
    </location>
</feature>
<evidence type="ECO:0000259" key="6">
    <source>
        <dbReference type="Pfam" id="PF00692"/>
    </source>
</evidence>
<dbReference type="PANTHER" id="PTHR11241">
    <property type="entry name" value="DEOXYURIDINE 5'-TRIPHOSPHATE NUCLEOTIDOHYDROLASE"/>
    <property type="match status" value="1"/>
</dbReference>
<dbReference type="PANTHER" id="PTHR11241:SF0">
    <property type="entry name" value="DEOXYURIDINE 5'-TRIPHOSPHATE NUCLEOTIDOHYDROLASE"/>
    <property type="match status" value="1"/>
</dbReference>
<dbReference type="AlphaFoldDB" id="A0A8J5HAE3"/>
<sequence>MPSQRRFRRTIETQLSPEAQLEISITQRARMVPAKILYSTGYRPAQHQVYQHYSEEGILCVENNQVDLPLVTEQSHQTLREASFQHIHIGLIMEIVAYLSIEEPPVLKVKKLHPAAVIPQRQTEEAAGYDLKLIQSYEIFPGDRALLSTGILVAIPDGHYGRIAAKSGAAFKQGIHVGVGVIDLDYRGEIKILVFNLNYDTILLVKGEAIAQLIIEKISTPQVLEVDDLIDTTQGSSGFGSTSLVESIPAQEKDEVVISEDMSDFQDRELISEPNNNLRKMQHGKQVQEESIFDILIPKQVLQEEEYWSVTLHKDNPSSSISQTREYYDAPLRKLLQGIITIEEFHKERECNKLIHENLYMIHDNDGDEWINPFAKGSGNYTSCTSSSSTSTSDEGYYSAEEDLYEYVATLDDELELDYPVQKPTIESLLASTSAISQYNPPPDSIMGPPQYAPTTIKREEPNVYNDPNYYGARIGKLQKIYNHENWVLPSAQQQTGAMLVLPANIGLYHDVISKWESITTNVVDSKIWADNRTKVHQTKIQAF</sequence>
<name>A0A8J5HAE3_ZINOF</name>
<evidence type="ECO:0000256" key="1">
    <source>
        <dbReference type="ARBA" id="ARBA00005142"/>
    </source>
</evidence>
<dbReference type="InterPro" id="IPR008181">
    <property type="entry name" value="dUTPase"/>
</dbReference>
<evidence type="ECO:0000313" key="7">
    <source>
        <dbReference type="EMBL" id="KAG6524305.1"/>
    </source>
</evidence>
<dbReference type="Gene3D" id="2.70.40.10">
    <property type="match status" value="1"/>
</dbReference>
<accession>A0A8J5HAE3</accession>
<dbReference type="InterPro" id="IPR033704">
    <property type="entry name" value="dUTPase_trimeric"/>
</dbReference>
<dbReference type="InterPro" id="IPR029054">
    <property type="entry name" value="dUTPase-like"/>
</dbReference>
<dbReference type="Proteomes" id="UP000734854">
    <property type="component" value="Unassembled WGS sequence"/>
</dbReference>
<keyword evidence="4" id="KW-0378">Hydrolase</keyword>
<dbReference type="NCBIfam" id="TIGR00576">
    <property type="entry name" value="dut"/>
    <property type="match status" value="1"/>
</dbReference>
<evidence type="ECO:0000256" key="5">
    <source>
        <dbReference type="ARBA" id="ARBA00023080"/>
    </source>
</evidence>
<gene>
    <name evidence="7" type="ORF">ZIOFF_014211</name>
</gene>
<comment type="caution">
    <text evidence="7">The sequence shown here is derived from an EMBL/GenBank/DDBJ whole genome shotgun (WGS) entry which is preliminary data.</text>
</comment>
<dbReference type="NCBIfam" id="NF001862">
    <property type="entry name" value="PRK00601.1"/>
    <property type="match status" value="1"/>
</dbReference>
<comment type="pathway">
    <text evidence="1">Pyrimidine metabolism; dUMP biosynthesis; dUMP from dCTP (dUTP route): step 2/2.</text>
</comment>
<dbReference type="EMBL" id="JACMSC010000004">
    <property type="protein sequence ID" value="KAG6524305.1"/>
    <property type="molecule type" value="Genomic_DNA"/>
</dbReference>
<dbReference type="Pfam" id="PF00692">
    <property type="entry name" value="dUTPase"/>
    <property type="match status" value="1"/>
</dbReference>
<dbReference type="EC" id="3.6.1.23" evidence="3"/>
<evidence type="ECO:0000256" key="2">
    <source>
        <dbReference type="ARBA" id="ARBA00006581"/>
    </source>
</evidence>
<comment type="similarity">
    <text evidence="2">Belongs to the dUTPase family.</text>
</comment>
<dbReference type="GO" id="GO:0000287">
    <property type="term" value="F:magnesium ion binding"/>
    <property type="evidence" value="ECO:0007669"/>
    <property type="project" value="InterPro"/>
</dbReference>
<proteinExistence type="inferred from homology"/>
<organism evidence="7 8">
    <name type="scientific">Zingiber officinale</name>
    <name type="common">Ginger</name>
    <name type="synonym">Amomum zingiber</name>
    <dbReference type="NCBI Taxonomy" id="94328"/>
    <lineage>
        <taxon>Eukaryota</taxon>
        <taxon>Viridiplantae</taxon>
        <taxon>Streptophyta</taxon>
        <taxon>Embryophyta</taxon>
        <taxon>Tracheophyta</taxon>
        <taxon>Spermatophyta</taxon>
        <taxon>Magnoliopsida</taxon>
        <taxon>Liliopsida</taxon>
        <taxon>Zingiberales</taxon>
        <taxon>Zingiberaceae</taxon>
        <taxon>Zingiber</taxon>
    </lineage>
</organism>
<dbReference type="UniPathway" id="UPA00610">
    <property type="reaction ID" value="UER00666"/>
</dbReference>
<dbReference type="SUPFAM" id="SSF51283">
    <property type="entry name" value="dUTPase-like"/>
    <property type="match status" value="1"/>
</dbReference>